<organism evidence="2 4">
    <name type="scientific">Exidia glandulosa HHB12029</name>
    <dbReference type="NCBI Taxonomy" id="1314781"/>
    <lineage>
        <taxon>Eukaryota</taxon>
        <taxon>Fungi</taxon>
        <taxon>Dikarya</taxon>
        <taxon>Basidiomycota</taxon>
        <taxon>Agaricomycotina</taxon>
        <taxon>Agaricomycetes</taxon>
        <taxon>Auriculariales</taxon>
        <taxon>Exidiaceae</taxon>
        <taxon>Exidia</taxon>
    </lineage>
</organism>
<feature type="compositionally biased region" description="Polar residues" evidence="1">
    <location>
        <begin position="53"/>
        <end position="91"/>
    </location>
</feature>
<name>A0A165ZVF9_EXIGL</name>
<dbReference type="Proteomes" id="UP000077266">
    <property type="component" value="Unassembled WGS sequence"/>
</dbReference>
<protein>
    <submittedName>
        <fullName evidence="2">Uncharacterized protein</fullName>
    </submittedName>
</protein>
<gene>
    <name evidence="2" type="ORF">EXIGLDRAFT_725271</name>
    <name evidence="3" type="ORF">EXIGLDRAFT_728108</name>
</gene>
<proteinExistence type="predicted"/>
<accession>A0A165ZVF9</accession>
<evidence type="ECO:0000313" key="2">
    <source>
        <dbReference type="EMBL" id="KZV85959.1"/>
    </source>
</evidence>
<evidence type="ECO:0000256" key="1">
    <source>
        <dbReference type="SAM" id="MobiDB-lite"/>
    </source>
</evidence>
<keyword evidence="4" id="KW-1185">Reference proteome</keyword>
<reference evidence="2 4" key="1">
    <citation type="journal article" date="2016" name="Mol. Biol. Evol.">
        <title>Comparative Genomics of Early-Diverging Mushroom-Forming Fungi Provides Insights into the Origins of Lignocellulose Decay Capabilities.</title>
        <authorList>
            <person name="Nagy L.G."/>
            <person name="Riley R."/>
            <person name="Tritt A."/>
            <person name="Adam C."/>
            <person name="Daum C."/>
            <person name="Floudas D."/>
            <person name="Sun H."/>
            <person name="Yadav J.S."/>
            <person name="Pangilinan J."/>
            <person name="Larsson K.H."/>
            <person name="Matsuura K."/>
            <person name="Barry K."/>
            <person name="Labutti K."/>
            <person name="Kuo R."/>
            <person name="Ohm R.A."/>
            <person name="Bhattacharya S.S."/>
            <person name="Shirouzu T."/>
            <person name="Yoshinaga Y."/>
            <person name="Martin F.M."/>
            <person name="Grigoriev I.V."/>
            <person name="Hibbett D.S."/>
        </authorList>
    </citation>
    <scope>NUCLEOTIDE SEQUENCE [LARGE SCALE GENOMIC DNA]</scope>
    <source>
        <strain evidence="2 4">HHB12029</strain>
    </source>
</reference>
<evidence type="ECO:0000313" key="3">
    <source>
        <dbReference type="EMBL" id="KZV98374.1"/>
    </source>
</evidence>
<dbReference type="AlphaFoldDB" id="A0A165ZVF9"/>
<feature type="compositionally biased region" description="Basic residues" evidence="1">
    <location>
        <begin position="107"/>
        <end position="117"/>
    </location>
</feature>
<feature type="region of interest" description="Disordered" evidence="1">
    <location>
        <begin position="37"/>
        <end position="117"/>
    </location>
</feature>
<sequence>MTQAYRVEGCTNCINQCNTDNVGLAIEFCQAGSVIPDMGQGSAPVKTADPKPASSNPSRPIPTTSKAVTSKPAQETSPAKPSSQLTASSPPSAVANLVPTPATTAKHCSRARRRARRAHKRAMLANAHAVSI</sequence>
<evidence type="ECO:0000313" key="4">
    <source>
        <dbReference type="Proteomes" id="UP000077266"/>
    </source>
</evidence>
<dbReference type="EMBL" id="KV426170">
    <property type="protein sequence ID" value="KZV85959.1"/>
    <property type="molecule type" value="Genomic_DNA"/>
</dbReference>
<dbReference type="EMBL" id="KV425919">
    <property type="protein sequence ID" value="KZV98374.1"/>
    <property type="molecule type" value="Genomic_DNA"/>
</dbReference>